<keyword evidence="2 7" id="KW-0813">Transport</keyword>
<dbReference type="InterPro" id="IPR051393">
    <property type="entry name" value="ABC_transporter_permease"/>
</dbReference>
<feature type="domain" description="ABC transmembrane type-1" evidence="8">
    <location>
        <begin position="82"/>
        <end position="294"/>
    </location>
</feature>
<protein>
    <submittedName>
        <fullName evidence="9">Sugar ABC transporter permease</fullName>
    </submittedName>
</protein>
<dbReference type="InterPro" id="IPR000515">
    <property type="entry name" value="MetI-like"/>
</dbReference>
<evidence type="ECO:0000256" key="7">
    <source>
        <dbReference type="RuleBase" id="RU363032"/>
    </source>
</evidence>
<dbReference type="EMBL" id="JAVREV010000017">
    <property type="protein sequence ID" value="MDT0446148.1"/>
    <property type="molecule type" value="Genomic_DNA"/>
</dbReference>
<name>A0ABU2SBG7_9ACTN</name>
<dbReference type="Gene3D" id="1.10.3720.10">
    <property type="entry name" value="MetI-like"/>
    <property type="match status" value="1"/>
</dbReference>
<dbReference type="SUPFAM" id="SSF161098">
    <property type="entry name" value="MetI-like"/>
    <property type="match status" value="1"/>
</dbReference>
<keyword evidence="3" id="KW-1003">Cell membrane</keyword>
<dbReference type="RefSeq" id="WP_311620308.1">
    <property type="nucleotide sequence ID" value="NZ_JAVREV010000017.1"/>
</dbReference>
<dbReference type="CDD" id="cd06261">
    <property type="entry name" value="TM_PBP2"/>
    <property type="match status" value="1"/>
</dbReference>
<feature type="transmembrane region" description="Helical" evidence="7">
    <location>
        <begin position="168"/>
        <end position="191"/>
    </location>
</feature>
<dbReference type="InterPro" id="IPR035906">
    <property type="entry name" value="MetI-like_sf"/>
</dbReference>
<feature type="transmembrane region" description="Helical" evidence="7">
    <location>
        <begin position="119"/>
        <end position="139"/>
    </location>
</feature>
<evidence type="ECO:0000259" key="8">
    <source>
        <dbReference type="PROSITE" id="PS50928"/>
    </source>
</evidence>
<feature type="transmembrane region" description="Helical" evidence="7">
    <location>
        <begin position="86"/>
        <end position="107"/>
    </location>
</feature>
<evidence type="ECO:0000256" key="4">
    <source>
        <dbReference type="ARBA" id="ARBA00022692"/>
    </source>
</evidence>
<evidence type="ECO:0000313" key="10">
    <source>
        <dbReference type="Proteomes" id="UP001183615"/>
    </source>
</evidence>
<keyword evidence="6 7" id="KW-0472">Membrane</keyword>
<evidence type="ECO:0000313" key="9">
    <source>
        <dbReference type="EMBL" id="MDT0446148.1"/>
    </source>
</evidence>
<feature type="transmembrane region" description="Helical" evidence="7">
    <location>
        <begin position="222"/>
        <end position="241"/>
    </location>
</feature>
<evidence type="ECO:0000256" key="6">
    <source>
        <dbReference type="ARBA" id="ARBA00023136"/>
    </source>
</evidence>
<keyword evidence="5 7" id="KW-1133">Transmembrane helix</keyword>
<feature type="transmembrane region" description="Helical" evidence="7">
    <location>
        <begin position="23"/>
        <end position="42"/>
    </location>
</feature>
<evidence type="ECO:0000256" key="1">
    <source>
        <dbReference type="ARBA" id="ARBA00004651"/>
    </source>
</evidence>
<accession>A0ABU2SBG7</accession>
<evidence type="ECO:0000256" key="2">
    <source>
        <dbReference type="ARBA" id="ARBA00022448"/>
    </source>
</evidence>
<dbReference type="PANTHER" id="PTHR30193">
    <property type="entry name" value="ABC TRANSPORTER PERMEASE PROTEIN"/>
    <property type="match status" value="1"/>
</dbReference>
<organism evidence="9 10">
    <name type="scientific">Streptomyces johnsoniae</name>
    <dbReference type="NCBI Taxonomy" id="3075532"/>
    <lineage>
        <taxon>Bacteria</taxon>
        <taxon>Bacillati</taxon>
        <taxon>Actinomycetota</taxon>
        <taxon>Actinomycetes</taxon>
        <taxon>Kitasatosporales</taxon>
        <taxon>Streptomycetaceae</taxon>
        <taxon>Streptomyces</taxon>
    </lineage>
</organism>
<dbReference type="PANTHER" id="PTHR30193:SF41">
    <property type="entry name" value="DIACETYLCHITOBIOSE UPTAKE SYSTEM PERMEASE PROTEIN NGCF"/>
    <property type="match status" value="1"/>
</dbReference>
<keyword evidence="4 7" id="KW-0812">Transmembrane</keyword>
<dbReference type="Proteomes" id="UP001183615">
    <property type="component" value="Unassembled WGS sequence"/>
</dbReference>
<proteinExistence type="inferred from homology"/>
<dbReference type="Pfam" id="PF00528">
    <property type="entry name" value="BPD_transp_1"/>
    <property type="match status" value="1"/>
</dbReference>
<comment type="similarity">
    <text evidence="7">Belongs to the binding-protein-dependent transport system permease family.</text>
</comment>
<evidence type="ECO:0000256" key="3">
    <source>
        <dbReference type="ARBA" id="ARBA00022475"/>
    </source>
</evidence>
<dbReference type="PROSITE" id="PS50928">
    <property type="entry name" value="ABC_TM1"/>
    <property type="match status" value="1"/>
</dbReference>
<evidence type="ECO:0000256" key="5">
    <source>
        <dbReference type="ARBA" id="ARBA00022989"/>
    </source>
</evidence>
<comment type="caution">
    <text evidence="9">The sequence shown here is derived from an EMBL/GenBank/DDBJ whole genome shotgun (WGS) entry which is preliminary data.</text>
</comment>
<reference evidence="10" key="1">
    <citation type="submission" date="2023-07" db="EMBL/GenBank/DDBJ databases">
        <title>30 novel species of actinomycetes from the DSMZ collection.</title>
        <authorList>
            <person name="Nouioui I."/>
        </authorList>
    </citation>
    <scope>NUCLEOTIDE SEQUENCE [LARGE SCALE GENOMIC DNA]</scope>
    <source>
        <strain evidence="10">DSM 41886</strain>
    </source>
</reference>
<comment type="subcellular location">
    <subcellularLocation>
        <location evidence="1 7">Cell membrane</location>
        <topology evidence="1 7">Multi-pass membrane protein</topology>
    </subcellularLocation>
</comment>
<gene>
    <name evidence="9" type="ORF">RM779_26655</name>
</gene>
<feature type="transmembrane region" description="Helical" evidence="7">
    <location>
        <begin position="273"/>
        <end position="295"/>
    </location>
</feature>
<sequence>MAAPVPAPGKRAAGRRRRLAEHLTAYGFLCGALVIFGLFAWYPVVRNVILSFQEVNFVRGSSWVGLDNFTYIFDDPLFATAWKNSAVFTLYALLLGFGVPFVAAVLINEFRHARAYFRILVYLPVMLPPVVVALMWRWFYQPEGGLINEILGAAHLPTSDWTNSSSTALISLVIASTWANMGTATLIYLAALQTIPGELYESAELDGASIWRRLWHVTIPQTRFVILMLLLLQIVGTMQVFTEPFVMTGGGPKDSTVTVMLLVYRYAFVYNNFGAASAMSLLLLIFLAVFSAAYLRVTRSRQI</sequence>
<keyword evidence="10" id="KW-1185">Reference proteome</keyword>